<dbReference type="AlphaFoldDB" id="A0A7W8ZMS9"/>
<proteinExistence type="predicted"/>
<dbReference type="EMBL" id="JACHCE010000004">
    <property type="protein sequence ID" value="MBB5636901.1"/>
    <property type="molecule type" value="Genomic_DNA"/>
</dbReference>
<accession>A0A7W8ZMS9</accession>
<reference evidence="1 2" key="1">
    <citation type="submission" date="2020-08" db="EMBL/GenBank/DDBJ databases">
        <title>Genomic Encyclopedia of Type Strains, Phase IV (KMG-V): Genome sequencing to study the core and pangenomes of soil and plant-associated prokaryotes.</title>
        <authorList>
            <person name="Whitman W."/>
        </authorList>
    </citation>
    <scope>NUCLEOTIDE SEQUENCE [LARGE SCALE GENOMIC DNA]</scope>
    <source>
        <strain evidence="1 2">S3M1</strain>
    </source>
</reference>
<dbReference type="RefSeq" id="WP_183882803.1">
    <property type="nucleotide sequence ID" value="NZ_JACHCD010000001.1"/>
</dbReference>
<evidence type="ECO:0000313" key="1">
    <source>
        <dbReference type="EMBL" id="MBB5636901.1"/>
    </source>
</evidence>
<comment type="caution">
    <text evidence="1">The sequence shown here is derived from an EMBL/GenBank/DDBJ whole genome shotgun (WGS) entry which is preliminary data.</text>
</comment>
<name>A0A7W8ZMS9_9SPHI</name>
<organism evidence="1 2">
    <name type="scientific">Pedobacter cryoconitis</name>
    <dbReference type="NCBI Taxonomy" id="188932"/>
    <lineage>
        <taxon>Bacteria</taxon>
        <taxon>Pseudomonadati</taxon>
        <taxon>Bacteroidota</taxon>
        <taxon>Sphingobacteriia</taxon>
        <taxon>Sphingobacteriales</taxon>
        <taxon>Sphingobacteriaceae</taxon>
        <taxon>Pedobacter</taxon>
    </lineage>
</organism>
<protein>
    <submittedName>
        <fullName evidence="1">Uncharacterized protein</fullName>
    </submittedName>
</protein>
<sequence length="75" mass="8644">MKFTIIDPTDNMLLDLTALPEDYHGIQGWRIVFPENDSIVMAEKNQQWEVMEEPDISPDLINAIIKGLKPLIQYS</sequence>
<evidence type="ECO:0000313" key="2">
    <source>
        <dbReference type="Proteomes" id="UP000537204"/>
    </source>
</evidence>
<gene>
    <name evidence="1" type="ORF">HDE68_002814</name>
</gene>
<dbReference type="Proteomes" id="UP000537204">
    <property type="component" value="Unassembled WGS sequence"/>
</dbReference>